<evidence type="ECO:0000256" key="6">
    <source>
        <dbReference type="ARBA" id="ARBA00014745"/>
    </source>
</evidence>
<keyword evidence="15" id="KW-0539">Nucleus</keyword>
<keyword evidence="12" id="KW-0333">Golgi apparatus</keyword>
<evidence type="ECO:0000313" key="20">
    <source>
        <dbReference type="Proteomes" id="UP000189274"/>
    </source>
</evidence>
<dbReference type="Pfam" id="PF08318">
    <property type="entry name" value="COG4_m"/>
    <property type="match status" value="1"/>
</dbReference>
<sequence>MENANSLSYKITERVRVLDSAKSQLKTVKDYIDNVKALKSELSRASDAIERKDWLIASRSISVMLQLPEGLIDDPYVEFKVPTSQLEDLPSDILQRWINELEHIFINEFNCAASNRDVDKLTYFFQLFPLIGRAKVGLKCYSKFICGIISEQSRTIIRNVHNQQPKPELYSQLLFRLYQTISGILVQHSKVIKSYYGKNVVNSILKDIQIECDLQSNLIIETYCDSKQLDRLLSDVRNYDYPILIKEIYKNAAESESDQEDMDVEDSESVELIEISQVTDELSTMMNHWSMYSKFFVVLWNEFLDTDKDKVVYPTPLILSSFGIRIHNDIVNQFDTACTYIIRRTLEKACKLETISSFIPHLSNCLKFLTLVYKKVEHSSSHDLYALIPEEPPISSLADDIIVVLNTIMMEVLATGELSSVKNMISNIKRVLLNDFMNIIQQRLGSVNLKSNSSLLSKETLQKIHQQQNPLAEKLFSDSVASSPRSRSGTPVAGGSLNVSASDIANTGAMFMRSLNAAISYTMTGEDDVQSYLIGDDTDIKKVVVYLNTIEVLSDYLKKMMESCMGNFQGRSLLIVEDQELQSVRKSLDPHTNNYDTDFNIEVPTTESISLKIEGILQSIPTGFIERKDSIVNKNLKVMFDKVIKARIVRLLNKALMNNYYMTVEDGQYFVVELDKDNANEGEQVYTNKPANEENLVNTFIKNWNSIIIPFVTTLANPICSILIEKIVDLASELLEARIWQLEKKVNHIGAYKLEQDVNTIISEFSKFNYGLRAKFVKVQQIVMVVATIEEEEVIALDDPDSGIEWALTPSELKDAFNDEAEQISEHDIEGKERTKRPKKTHGKCKGESQLALQNYKKLAERTYAKNVKEMDDHGLKKTRTEYLEEKELVKKLKAEGLGEEEIRSKLTSRTKLDKYVQKVTSWEKKVYEHRHKSNAIEGADGAIHEKNLHFNNKLKRHYNSIDQ</sequence>
<evidence type="ECO:0000256" key="10">
    <source>
        <dbReference type="ARBA" id="ARBA00022728"/>
    </source>
</evidence>
<dbReference type="AlphaFoldDB" id="A0A1V2LG57"/>
<evidence type="ECO:0000256" key="9">
    <source>
        <dbReference type="ARBA" id="ARBA00022664"/>
    </source>
</evidence>
<keyword evidence="8" id="KW-0813">Transport</keyword>
<proteinExistence type="inferred from homology"/>
<dbReference type="EMBL" id="MQVM01000044">
    <property type="protein sequence ID" value="ONH71041.1"/>
    <property type="molecule type" value="Genomic_DNA"/>
</dbReference>
<comment type="similarity">
    <text evidence="4">Belongs to the SYF2 family.</text>
</comment>
<comment type="subcellular location">
    <subcellularLocation>
        <location evidence="2">Golgi apparatus membrane</location>
        <topology evidence="2">Peripheral membrane protein</topology>
    </subcellularLocation>
    <subcellularLocation>
        <location evidence="1">Nucleus</location>
    </subcellularLocation>
</comment>
<evidence type="ECO:0000256" key="12">
    <source>
        <dbReference type="ARBA" id="ARBA00023034"/>
    </source>
</evidence>
<comment type="caution">
    <text evidence="19">The sequence shown here is derived from an EMBL/GenBank/DDBJ whole genome shotgun (WGS) entry which is preliminary data.</text>
</comment>
<dbReference type="PANTHER" id="PTHR24016">
    <property type="entry name" value="CONSERVED OLIGOMERIC GOLGI COMPLEX SUBUNIT 4"/>
    <property type="match status" value="1"/>
</dbReference>
<keyword evidence="9" id="KW-0507">mRNA processing</keyword>
<evidence type="ECO:0000256" key="5">
    <source>
        <dbReference type="ARBA" id="ARBA00013557"/>
    </source>
</evidence>
<dbReference type="InterPro" id="IPR048682">
    <property type="entry name" value="COG4"/>
</dbReference>
<evidence type="ECO:0000256" key="3">
    <source>
        <dbReference type="ARBA" id="ARBA00009215"/>
    </source>
</evidence>
<feature type="region of interest" description="Disordered" evidence="17">
    <location>
        <begin position="824"/>
        <end position="844"/>
    </location>
</feature>
<evidence type="ECO:0000256" key="14">
    <source>
        <dbReference type="ARBA" id="ARBA00023187"/>
    </source>
</evidence>
<evidence type="ECO:0000259" key="18">
    <source>
        <dbReference type="SMART" id="SM00762"/>
    </source>
</evidence>
<dbReference type="GO" id="GO:0005681">
    <property type="term" value="C:spliceosomal complex"/>
    <property type="evidence" value="ECO:0007669"/>
    <property type="project" value="UniProtKB-KW"/>
</dbReference>
<comment type="similarity">
    <text evidence="3">Belongs to the COG4 family.</text>
</comment>
<dbReference type="InterPro" id="IPR013260">
    <property type="entry name" value="mRNA_splic_SYF2"/>
</dbReference>
<dbReference type="VEuPathDB" id="FungiDB:C5L36_0D01530"/>
<dbReference type="Proteomes" id="UP000189274">
    <property type="component" value="Unassembled WGS sequence"/>
</dbReference>
<name>A0A1V2LG57_PICKU</name>
<evidence type="ECO:0000256" key="15">
    <source>
        <dbReference type="ARBA" id="ARBA00023242"/>
    </source>
</evidence>
<dbReference type="GO" id="GO:0015031">
    <property type="term" value="P:protein transport"/>
    <property type="evidence" value="ECO:0007669"/>
    <property type="project" value="UniProtKB-KW"/>
</dbReference>
<feature type="compositionally biased region" description="Basic and acidic residues" evidence="17">
    <location>
        <begin position="824"/>
        <end position="833"/>
    </location>
</feature>
<organism evidence="19 20">
    <name type="scientific">Pichia kudriavzevii</name>
    <name type="common">Yeast</name>
    <name type="synonym">Issatchenkia orientalis</name>
    <dbReference type="NCBI Taxonomy" id="4909"/>
    <lineage>
        <taxon>Eukaryota</taxon>
        <taxon>Fungi</taxon>
        <taxon>Dikarya</taxon>
        <taxon>Ascomycota</taxon>
        <taxon>Saccharomycotina</taxon>
        <taxon>Pichiomycetes</taxon>
        <taxon>Pichiales</taxon>
        <taxon>Pichiaceae</taxon>
        <taxon>Pichia</taxon>
    </lineage>
</organism>
<evidence type="ECO:0000256" key="4">
    <source>
        <dbReference type="ARBA" id="ARBA00010028"/>
    </source>
</evidence>
<keyword evidence="13" id="KW-0472">Membrane</keyword>
<feature type="domain" description="COG4 transport protein middle alpha-helical bundle" evidence="18">
    <location>
        <begin position="94"/>
        <end position="445"/>
    </location>
</feature>
<evidence type="ECO:0000256" key="11">
    <source>
        <dbReference type="ARBA" id="ARBA00022927"/>
    </source>
</evidence>
<dbReference type="SMART" id="SM00762">
    <property type="entry name" value="Cog4"/>
    <property type="match status" value="1"/>
</dbReference>
<dbReference type="Pfam" id="PF08231">
    <property type="entry name" value="SYF2"/>
    <property type="match status" value="1"/>
</dbReference>
<evidence type="ECO:0000256" key="13">
    <source>
        <dbReference type="ARBA" id="ARBA00023136"/>
    </source>
</evidence>
<evidence type="ECO:0000256" key="1">
    <source>
        <dbReference type="ARBA" id="ARBA00004123"/>
    </source>
</evidence>
<dbReference type="GO" id="GO:0000139">
    <property type="term" value="C:Golgi membrane"/>
    <property type="evidence" value="ECO:0007669"/>
    <property type="project" value="UniProtKB-SubCell"/>
</dbReference>
<dbReference type="Pfam" id="PF20663">
    <property type="entry name" value="COG4_N"/>
    <property type="match status" value="1"/>
</dbReference>
<evidence type="ECO:0000256" key="7">
    <source>
        <dbReference type="ARBA" id="ARBA00020975"/>
    </source>
</evidence>
<evidence type="ECO:0000313" key="19">
    <source>
        <dbReference type="EMBL" id="ONH71041.1"/>
    </source>
</evidence>
<protein>
    <recommendedName>
        <fullName evidence="7">Conserved oligomeric Golgi complex subunit 4</fullName>
    </recommendedName>
    <alternativeName>
        <fullName evidence="16">Component of oligomeric Golgi complex 4</fullName>
    </alternativeName>
    <alternativeName>
        <fullName evidence="5 6">Pre-mRNA-splicing factor SYF2</fullName>
    </alternativeName>
</protein>
<dbReference type="InterPro" id="IPR048680">
    <property type="entry name" value="COG4_N"/>
</dbReference>
<dbReference type="InterPro" id="IPR013167">
    <property type="entry name" value="COG4_M"/>
</dbReference>
<gene>
    <name evidence="19" type="ORF">BOH78_4783</name>
</gene>
<evidence type="ECO:0000256" key="17">
    <source>
        <dbReference type="SAM" id="MobiDB-lite"/>
    </source>
</evidence>
<dbReference type="PANTHER" id="PTHR24016:SF0">
    <property type="entry name" value="CONSERVED OLIGOMERIC GOLGI COMPLEX SUBUNIT 4"/>
    <property type="match status" value="1"/>
</dbReference>
<feature type="compositionally biased region" description="Basic residues" evidence="17">
    <location>
        <begin position="834"/>
        <end position="844"/>
    </location>
</feature>
<keyword evidence="10" id="KW-0747">Spliceosome</keyword>
<dbReference type="Pfam" id="PF20662">
    <property type="entry name" value="COG4_C"/>
    <property type="match status" value="1"/>
</dbReference>
<evidence type="ECO:0000256" key="2">
    <source>
        <dbReference type="ARBA" id="ARBA00004395"/>
    </source>
</evidence>
<evidence type="ECO:0000256" key="8">
    <source>
        <dbReference type="ARBA" id="ARBA00022448"/>
    </source>
</evidence>
<evidence type="ECO:0000256" key="16">
    <source>
        <dbReference type="ARBA" id="ARBA00031340"/>
    </source>
</evidence>
<accession>A0A1V2LG57</accession>
<dbReference type="GO" id="GO:0008380">
    <property type="term" value="P:RNA splicing"/>
    <property type="evidence" value="ECO:0007669"/>
    <property type="project" value="UniProtKB-KW"/>
</dbReference>
<dbReference type="GO" id="GO:0006397">
    <property type="term" value="P:mRNA processing"/>
    <property type="evidence" value="ECO:0007669"/>
    <property type="project" value="UniProtKB-KW"/>
</dbReference>
<dbReference type="Gene3D" id="1.20.58.1970">
    <property type="match status" value="1"/>
</dbReference>
<keyword evidence="11" id="KW-0653">Protein transport</keyword>
<keyword evidence="14" id="KW-0508">mRNA splicing</keyword>
<reference evidence="20" key="1">
    <citation type="journal article" date="2017" name="Genome Announc.">
        <title>Genome sequences of Cyberlindnera fabianii 65, Pichia kudriavzevii 129, and Saccharomyces cerevisiae 131 isolated from fermented masau fruits in Zimbabwe.</title>
        <authorList>
            <person name="van Rijswijck I.M.H."/>
            <person name="Derks M.F.L."/>
            <person name="Abee T."/>
            <person name="de Ridder D."/>
            <person name="Smid E.J."/>
        </authorList>
    </citation>
    <scope>NUCLEOTIDE SEQUENCE [LARGE SCALE GENOMIC DNA]</scope>
    <source>
        <strain evidence="20">129</strain>
    </source>
</reference>
<dbReference type="InterPro" id="IPR048684">
    <property type="entry name" value="COG4_C"/>
</dbReference>